<dbReference type="EMBL" id="AWSO01000440">
    <property type="protein sequence ID" value="ESK90469.1"/>
    <property type="molecule type" value="Genomic_DNA"/>
</dbReference>
<organism evidence="2 3">
    <name type="scientific">Moniliophthora roreri (strain MCA 2997)</name>
    <name type="common">Cocoa frosty pod rot fungus</name>
    <name type="synonym">Crinipellis roreri</name>
    <dbReference type="NCBI Taxonomy" id="1381753"/>
    <lineage>
        <taxon>Eukaryota</taxon>
        <taxon>Fungi</taxon>
        <taxon>Dikarya</taxon>
        <taxon>Basidiomycota</taxon>
        <taxon>Agaricomycotina</taxon>
        <taxon>Agaricomycetes</taxon>
        <taxon>Agaricomycetidae</taxon>
        <taxon>Agaricales</taxon>
        <taxon>Marasmiineae</taxon>
        <taxon>Marasmiaceae</taxon>
        <taxon>Moniliophthora</taxon>
    </lineage>
</organism>
<feature type="compositionally biased region" description="Basic and acidic residues" evidence="1">
    <location>
        <begin position="314"/>
        <end position="329"/>
    </location>
</feature>
<evidence type="ECO:0000256" key="1">
    <source>
        <dbReference type="SAM" id="MobiDB-lite"/>
    </source>
</evidence>
<feature type="compositionally biased region" description="Basic and acidic residues" evidence="1">
    <location>
        <begin position="290"/>
        <end position="300"/>
    </location>
</feature>
<sequence length="329" mass="36659">MGRWTQYEEAEHRLPEGFTRTGYDADTGRYTYEDREGRQYRSEPYTEYGKLTPVPDFYEASNMTIITLGRQMLAAAKAKHTGPPPTSFADILSSTQIATSPTASPESTSPKSPRSKFISVARKATLPKMKGVVDNLLTPRSKIAAEDKAGAHRIPSPPSSPTKPSMRSFFQSRDSSRREDASTIGRSATTAAAASRHRHDKSYDLPRKDDIRRSRTVAESRTSSPVERSHRPTFEEDHAAISRSHTSTRSRPASPHSSSSRPSSRNETTHKSILTHKPLPSTEKPSLPRPRFEEPRDHRTGIMVPAGASSGMRRPKDDLRRERQPVIAV</sequence>
<reference evidence="2 3" key="1">
    <citation type="journal article" date="2014" name="BMC Genomics">
        <title>Genome and secretome analysis of the hemibiotrophic fungal pathogen, Moniliophthora roreri, which causes frosty pod rot disease of cacao: mechanisms of the biotrophic and necrotrophic phases.</title>
        <authorList>
            <person name="Meinhardt L.W."/>
            <person name="Costa G.G.L."/>
            <person name="Thomazella D.P.T."/>
            <person name="Teixeira P.J.P.L."/>
            <person name="Carazzolle M.F."/>
            <person name="Schuster S.C."/>
            <person name="Carlson J.E."/>
            <person name="Guiltinan M.J."/>
            <person name="Mieczkowski P."/>
            <person name="Farmer A."/>
            <person name="Ramaraj T."/>
            <person name="Crozier J."/>
            <person name="Davis R.E."/>
            <person name="Shao J."/>
            <person name="Melnick R.L."/>
            <person name="Pereira G.A.G."/>
            <person name="Bailey B.A."/>
        </authorList>
    </citation>
    <scope>NUCLEOTIDE SEQUENCE [LARGE SCALE GENOMIC DNA]</scope>
    <source>
        <strain evidence="2 3">MCA 2997</strain>
    </source>
</reference>
<gene>
    <name evidence="2" type="ORF">Moror_13638</name>
</gene>
<name>V2YFK5_MONRO</name>
<feature type="compositionally biased region" description="Low complexity" evidence="1">
    <location>
        <begin position="247"/>
        <end position="265"/>
    </location>
</feature>
<feature type="region of interest" description="Disordered" evidence="1">
    <location>
        <begin position="145"/>
        <end position="329"/>
    </location>
</feature>
<feature type="compositionally biased region" description="Low complexity" evidence="1">
    <location>
        <begin position="182"/>
        <end position="194"/>
    </location>
</feature>
<evidence type="ECO:0000313" key="3">
    <source>
        <dbReference type="Proteomes" id="UP000017559"/>
    </source>
</evidence>
<feature type="compositionally biased region" description="Basic and acidic residues" evidence="1">
    <location>
        <begin position="227"/>
        <end position="240"/>
    </location>
</feature>
<keyword evidence="3" id="KW-1185">Reference proteome</keyword>
<evidence type="ECO:0000313" key="2">
    <source>
        <dbReference type="EMBL" id="ESK90469.1"/>
    </source>
</evidence>
<dbReference type="AlphaFoldDB" id="V2YFK5"/>
<protein>
    <submittedName>
        <fullName evidence="2">Carbohydrate-binding module family 50 protein</fullName>
    </submittedName>
</protein>
<feature type="compositionally biased region" description="Basic and acidic residues" evidence="1">
    <location>
        <begin position="201"/>
        <end position="218"/>
    </location>
</feature>
<feature type="compositionally biased region" description="Low complexity" evidence="1">
    <location>
        <begin position="99"/>
        <end position="112"/>
    </location>
</feature>
<dbReference type="KEGG" id="mrr:Moror_13638"/>
<comment type="caution">
    <text evidence="2">The sequence shown here is derived from an EMBL/GenBank/DDBJ whole genome shotgun (WGS) entry which is preliminary data.</text>
</comment>
<feature type="region of interest" description="Disordered" evidence="1">
    <location>
        <begin position="97"/>
        <end position="116"/>
    </location>
</feature>
<accession>V2YFK5</accession>
<dbReference type="OrthoDB" id="2107166at2759"/>
<proteinExistence type="predicted"/>
<dbReference type="HOGENOM" id="CLU_844917_0_0_1"/>
<feature type="compositionally biased region" description="Low complexity" evidence="1">
    <location>
        <begin position="162"/>
        <end position="173"/>
    </location>
</feature>
<dbReference type="Proteomes" id="UP000017559">
    <property type="component" value="Unassembled WGS sequence"/>
</dbReference>